<accession>A0ABW9ZMM6</accession>
<evidence type="ECO:0000313" key="1">
    <source>
        <dbReference type="EMBL" id="NCI48325.1"/>
    </source>
</evidence>
<dbReference type="RefSeq" id="WP_161816661.1">
    <property type="nucleotide sequence ID" value="NZ_JAACJS010000002.1"/>
</dbReference>
<comment type="caution">
    <text evidence="1">The sequence shown here is derived from an EMBL/GenBank/DDBJ whole genome shotgun (WGS) entry which is preliminary data.</text>
</comment>
<protein>
    <recommendedName>
        <fullName evidence="3">Poly A polymerase head domain-containing protein</fullName>
    </recommendedName>
</protein>
<sequence length="249" mass="30024">MDKRLSEIKETISNSKLAFYDYLMQTEKPEVMDSIVRVSKKTRVFIFSGVIRNFFLGERNNRDIDIILENEIDLLEIFADAEIHKNSFGGYKIFYHKTTIDLWYLKQTWAFQNDHFPTFSFNLEAKIPDTAFFNFSSAVYSFNDKTFYYTDDFVRFLRDREIDFVYKKNPNPKLCVVNTLYYSDKYKLNIKDRLKKFIFELYNENDKDYQSVQLRHFGIVIYPNDVIEHRLETIFDYKKRGKGKTINRK</sequence>
<evidence type="ECO:0008006" key="3">
    <source>
        <dbReference type="Google" id="ProtNLM"/>
    </source>
</evidence>
<gene>
    <name evidence="1" type="ORF">GWC95_00225</name>
</gene>
<keyword evidence="2" id="KW-1185">Reference proteome</keyword>
<organism evidence="1 2">
    <name type="scientific">Sediminibacterium roseum</name>
    <dbReference type="NCBI Taxonomy" id="1978412"/>
    <lineage>
        <taxon>Bacteria</taxon>
        <taxon>Pseudomonadati</taxon>
        <taxon>Bacteroidota</taxon>
        <taxon>Chitinophagia</taxon>
        <taxon>Chitinophagales</taxon>
        <taxon>Chitinophagaceae</taxon>
        <taxon>Sediminibacterium</taxon>
    </lineage>
</organism>
<evidence type="ECO:0000313" key="2">
    <source>
        <dbReference type="Proteomes" id="UP000753802"/>
    </source>
</evidence>
<proteinExistence type="predicted"/>
<dbReference type="Proteomes" id="UP000753802">
    <property type="component" value="Unassembled WGS sequence"/>
</dbReference>
<name>A0ABW9ZMM6_9BACT</name>
<dbReference type="EMBL" id="JAACJS010000002">
    <property type="protein sequence ID" value="NCI48325.1"/>
    <property type="molecule type" value="Genomic_DNA"/>
</dbReference>
<reference evidence="1 2" key="1">
    <citation type="submission" date="2020-01" db="EMBL/GenBank/DDBJ databases">
        <title>Genome analysis.</title>
        <authorList>
            <person name="Wu S."/>
            <person name="Wang G."/>
        </authorList>
    </citation>
    <scope>NUCLEOTIDE SEQUENCE [LARGE SCALE GENOMIC DNA]</scope>
    <source>
        <strain evidence="1 2">SYL130</strain>
    </source>
</reference>